<reference evidence="3" key="1">
    <citation type="submission" date="2013-06" db="EMBL/GenBank/DDBJ databases">
        <authorList>
            <person name="Zhao Q."/>
        </authorList>
    </citation>
    <scope>NUCLEOTIDE SEQUENCE</scope>
    <source>
        <strain evidence="3">cv. W1943</strain>
    </source>
</reference>
<evidence type="ECO:0000313" key="2">
    <source>
        <dbReference type="EnsemblPlants" id="ORUFI08G01750.1"/>
    </source>
</evidence>
<dbReference type="AlphaFoldDB" id="A0A0E0QDT9"/>
<feature type="compositionally biased region" description="Low complexity" evidence="1">
    <location>
        <begin position="40"/>
        <end position="50"/>
    </location>
</feature>
<name>A0A0E0QDT9_ORYRU</name>
<sequence length="59" mass="6337">MASAAPAGRIREWRWSRRLLLADPVTVAVAVFPAGGSGGRFSTTSSSPSTPKLVLRQRR</sequence>
<proteinExistence type="predicted"/>
<keyword evidence="3" id="KW-1185">Reference proteome</keyword>
<evidence type="ECO:0000256" key="1">
    <source>
        <dbReference type="SAM" id="MobiDB-lite"/>
    </source>
</evidence>
<dbReference type="EnsemblPlants" id="ORUFI08G01750.1">
    <property type="protein sequence ID" value="ORUFI08G01750.1"/>
    <property type="gene ID" value="ORUFI08G01750"/>
</dbReference>
<reference evidence="2" key="2">
    <citation type="submission" date="2015-06" db="UniProtKB">
        <authorList>
            <consortium name="EnsemblPlants"/>
        </authorList>
    </citation>
    <scope>IDENTIFICATION</scope>
</reference>
<dbReference type="OMA" id="WIRRWLW"/>
<dbReference type="HOGENOM" id="CLU_2965061_0_0_1"/>
<protein>
    <submittedName>
        <fullName evidence="2">Uncharacterized protein</fullName>
    </submittedName>
</protein>
<feature type="region of interest" description="Disordered" evidence="1">
    <location>
        <begin position="35"/>
        <end position="59"/>
    </location>
</feature>
<accession>A0A0E0QDT9</accession>
<evidence type="ECO:0000313" key="3">
    <source>
        <dbReference type="Proteomes" id="UP000008022"/>
    </source>
</evidence>
<dbReference type="Gramene" id="ORUFI08G01750.1">
    <property type="protein sequence ID" value="ORUFI08G01750.1"/>
    <property type="gene ID" value="ORUFI08G01750"/>
</dbReference>
<organism evidence="2 3">
    <name type="scientific">Oryza rufipogon</name>
    <name type="common">Brownbeard rice</name>
    <name type="synonym">Asian wild rice</name>
    <dbReference type="NCBI Taxonomy" id="4529"/>
    <lineage>
        <taxon>Eukaryota</taxon>
        <taxon>Viridiplantae</taxon>
        <taxon>Streptophyta</taxon>
        <taxon>Embryophyta</taxon>
        <taxon>Tracheophyta</taxon>
        <taxon>Spermatophyta</taxon>
        <taxon>Magnoliopsida</taxon>
        <taxon>Liliopsida</taxon>
        <taxon>Poales</taxon>
        <taxon>Poaceae</taxon>
        <taxon>BOP clade</taxon>
        <taxon>Oryzoideae</taxon>
        <taxon>Oryzeae</taxon>
        <taxon>Oryzinae</taxon>
        <taxon>Oryza</taxon>
    </lineage>
</organism>
<dbReference type="Proteomes" id="UP000008022">
    <property type="component" value="Unassembled WGS sequence"/>
</dbReference>